<keyword evidence="1" id="KW-1133">Transmembrane helix</keyword>
<feature type="transmembrane region" description="Helical" evidence="1">
    <location>
        <begin position="12"/>
        <end position="39"/>
    </location>
</feature>
<keyword evidence="1" id="KW-0472">Membrane</keyword>
<keyword evidence="3" id="KW-1185">Reference proteome</keyword>
<evidence type="ECO:0000256" key="1">
    <source>
        <dbReference type="SAM" id="Phobius"/>
    </source>
</evidence>
<reference evidence="2 3" key="1">
    <citation type="submission" date="2022-07" db="EMBL/GenBank/DDBJ databases">
        <title>Methylomonas rivi sp. nov., Methylomonas rosea sp. nov., Methylomonas aureus sp. nov. and Methylomonas subterranea sp. nov., four novel methanotrophs isolated from a freshwater creek and the deep terrestrial subsurface.</title>
        <authorList>
            <person name="Abin C."/>
            <person name="Sankaranarayanan K."/>
            <person name="Garner C."/>
            <person name="Sindelar R."/>
            <person name="Kotary K."/>
            <person name="Garner R."/>
            <person name="Barclay S."/>
            <person name="Lawson P."/>
            <person name="Krumholz L."/>
        </authorList>
    </citation>
    <scope>NUCLEOTIDE SEQUENCE [LARGE SCALE GENOMIC DNA]</scope>
    <source>
        <strain evidence="2 3">SURF-2</strain>
    </source>
</reference>
<evidence type="ECO:0000313" key="3">
    <source>
        <dbReference type="Proteomes" id="UP001524499"/>
    </source>
</evidence>
<comment type="caution">
    <text evidence="2">The sequence shown here is derived from an EMBL/GenBank/DDBJ whole genome shotgun (WGS) entry which is preliminary data.</text>
</comment>
<protein>
    <submittedName>
        <fullName evidence="2">Uncharacterized protein</fullName>
    </submittedName>
</protein>
<keyword evidence="1" id="KW-0812">Transmembrane</keyword>
<name>A0ABT1TJG1_9GAMM</name>
<organism evidence="2 3">
    <name type="scientific">Methylomonas subterranea</name>
    <dbReference type="NCBI Taxonomy" id="2952225"/>
    <lineage>
        <taxon>Bacteria</taxon>
        <taxon>Pseudomonadati</taxon>
        <taxon>Pseudomonadota</taxon>
        <taxon>Gammaproteobacteria</taxon>
        <taxon>Methylococcales</taxon>
        <taxon>Methylococcaceae</taxon>
        <taxon>Methylomonas</taxon>
    </lineage>
</organism>
<sequence length="56" mass="6580">MAGPGLFWRLKWLCLLLLMMVLDISPIPFSGAACVYIFLARPRWFKRFVERLYSAD</sequence>
<dbReference type="Proteomes" id="UP001524499">
    <property type="component" value="Unassembled WGS sequence"/>
</dbReference>
<accession>A0ABT1TJG1</accession>
<gene>
    <name evidence="2" type="ORF">NP590_15775</name>
</gene>
<proteinExistence type="predicted"/>
<evidence type="ECO:0000313" key="2">
    <source>
        <dbReference type="EMBL" id="MCQ8105570.1"/>
    </source>
</evidence>
<dbReference type="RefSeq" id="WP_256603582.1">
    <property type="nucleotide sequence ID" value="NZ_JANIBJ010000032.1"/>
</dbReference>
<dbReference type="EMBL" id="JANIBJ010000032">
    <property type="protein sequence ID" value="MCQ8105570.1"/>
    <property type="molecule type" value="Genomic_DNA"/>
</dbReference>